<dbReference type="Proteomes" id="UP000799438">
    <property type="component" value="Unassembled WGS sequence"/>
</dbReference>
<evidence type="ECO:0000313" key="2">
    <source>
        <dbReference type="Proteomes" id="UP000799438"/>
    </source>
</evidence>
<sequence length="257" mass="29614">MMLLEEEFNFSTFRDCLSEPVIRRLAIQPQKPKRRVAKGRKTAIKPVQPKEVPDDVRAGNDAEELGEFIEYLAEEIFPSLPEDLRSLSYTAITNDASLADKYADPLDEAVFDNLLAPLPTSVTDSLLSYNLLSDASALQSFLYPVLASYINTTTAPPPIWAQTRTTECELCERDWVPLTYHHLIPRMVHGKALKRGWCEEWELNKVAWLCRACHSFVHSIASHEELARDWNEVEKLAEREDVQKWARWVSRVRWKSK</sequence>
<keyword evidence="2" id="KW-1185">Reference proteome</keyword>
<dbReference type="EMBL" id="ML995479">
    <property type="protein sequence ID" value="KAF2144512.1"/>
    <property type="molecule type" value="Genomic_DNA"/>
</dbReference>
<proteinExistence type="predicted"/>
<evidence type="ECO:0000313" key="1">
    <source>
        <dbReference type="EMBL" id="KAF2144512.1"/>
    </source>
</evidence>
<reference evidence="1" key="1">
    <citation type="journal article" date="2020" name="Stud. Mycol.">
        <title>101 Dothideomycetes genomes: a test case for predicting lifestyles and emergence of pathogens.</title>
        <authorList>
            <person name="Haridas S."/>
            <person name="Albert R."/>
            <person name="Binder M."/>
            <person name="Bloem J."/>
            <person name="Labutti K."/>
            <person name="Salamov A."/>
            <person name="Andreopoulos B."/>
            <person name="Baker S."/>
            <person name="Barry K."/>
            <person name="Bills G."/>
            <person name="Bluhm B."/>
            <person name="Cannon C."/>
            <person name="Castanera R."/>
            <person name="Culley D."/>
            <person name="Daum C."/>
            <person name="Ezra D."/>
            <person name="Gonzalez J."/>
            <person name="Henrissat B."/>
            <person name="Kuo A."/>
            <person name="Liang C."/>
            <person name="Lipzen A."/>
            <person name="Lutzoni F."/>
            <person name="Magnuson J."/>
            <person name="Mondo S."/>
            <person name="Nolan M."/>
            <person name="Ohm R."/>
            <person name="Pangilinan J."/>
            <person name="Park H.-J."/>
            <person name="Ramirez L."/>
            <person name="Alfaro M."/>
            <person name="Sun H."/>
            <person name="Tritt A."/>
            <person name="Yoshinaga Y."/>
            <person name="Zwiers L.-H."/>
            <person name="Turgeon B."/>
            <person name="Goodwin S."/>
            <person name="Spatafora J."/>
            <person name="Crous P."/>
            <person name="Grigoriev I."/>
        </authorList>
    </citation>
    <scope>NUCLEOTIDE SEQUENCE</scope>
    <source>
        <strain evidence="1">CBS 121167</strain>
    </source>
</reference>
<gene>
    <name evidence="1" type="ORF">K452DRAFT_356687</name>
</gene>
<accession>A0A6A6BK70</accession>
<dbReference type="PANTHER" id="PTHR37827:SF1">
    <property type="entry name" value="HNH DOMAIN-CONTAINING PROTEIN"/>
    <property type="match status" value="1"/>
</dbReference>
<dbReference type="GeneID" id="54303577"/>
<dbReference type="RefSeq" id="XP_033400224.1">
    <property type="nucleotide sequence ID" value="XM_033546071.1"/>
</dbReference>
<dbReference type="AlphaFoldDB" id="A0A6A6BK70"/>
<dbReference type="PANTHER" id="PTHR37827">
    <property type="entry name" value="TUDOR DOMAIN-CONTAINING PROTEIN"/>
    <property type="match status" value="1"/>
</dbReference>
<protein>
    <recommendedName>
        <fullName evidence="3">HNH domain-containing protein</fullName>
    </recommendedName>
</protein>
<evidence type="ECO:0008006" key="3">
    <source>
        <dbReference type="Google" id="ProtNLM"/>
    </source>
</evidence>
<dbReference type="OrthoDB" id="4850648at2759"/>
<organism evidence="1 2">
    <name type="scientific">Aplosporella prunicola CBS 121167</name>
    <dbReference type="NCBI Taxonomy" id="1176127"/>
    <lineage>
        <taxon>Eukaryota</taxon>
        <taxon>Fungi</taxon>
        <taxon>Dikarya</taxon>
        <taxon>Ascomycota</taxon>
        <taxon>Pezizomycotina</taxon>
        <taxon>Dothideomycetes</taxon>
        <taxon>Dothideomycetes incertae sedis</taxon>
        <taxon>Botryosphaeriales</taxon>
        <taxon>Aplosporellaceae</taxon>
        <taxon>Aplosporella</taxon>
    </lineage>
</organism>
<name>A0A6A6BK70_9PEZI</name>